<dbReference type="InterPro" id="IPR013762">
    <property type="entry name" value="Integrase-like_cat_sf"/>
</dbReference>
<dbReference type="PANTHER" id="PTHR30349">
    <property type="entry name" value="PHAGE INTEGRASE-RELATED"/>
    <property type="match status" value="1"/>
</dbReference>
<comment type="similarity">
    <text evidence="1">Belongs to the 'phage' integrase family.</text>
</comment>
<dbReference type="CDD" id="cd00796">
    <property type="entry name" value="INT_Rci_Hp1_C"/>
    <property type="match status" value="1"/>
</dbReference>
<dbReference type="GO" id="GO:0006310">
    <property type="term" value="P:DNA recombination"/>
    <property type="evidence" value="ECO:0007669"/>
    <property type="project" value="UniProtKB-KW"/>
</dbReference>
<dbReference type="SUPFAM" id="SSF56349">
    <property type="entry name" value="DNA breaking-rejoining enzymes"/>
    <property type="match status" value="1"/>
</dbReference>
<dbReference type="InterPro" id="IPR050090">
    <property type="entry name" value="Tyrosine_recombinase_XerCD"/>
</dbReference>
<dbReference type="InterPro" id="IPR010998">
    <property type="entry name" value="Integrase_recombinase_N"/>
</dbReference>
<dbReference type="PANTHER" id="PTHR30349:SF64">
    <property type="entry name" value="PROPHAGE INTEGRASE INTD-RELATED"/>
    <property type="match status" value="1"/>
</dbReference>
<dbReference type="EMBL" id="CP121196">
    <property type="protein sequence ID" value="XBH15763.1"/>
    <property type="molecule type" value="Genomic_DNA"/>
</dbReference>
<dbReference type="GO" id="GO:0015074">
    <property type="term" value="P:DNA integration"/>
    <property type="evidence" value="ECO:0007669"/>
    <property type="project" value="InterPro"/>
</dbReference>
<dbReference type="Pfam" id="PF00589">
    <property type="entry name" value="Phage_integrase"/>
    <property type="match status" value="1"/>
</dbReference>
<dbReference type="Gene3D" id="1.10.150.130">
    <property type="match status" value="1"/>
</dbReference>
<reference evidence="5" key="1">
    <citation type="submission" date="2023-03" db="EMBL/GenBank/DDBJ databases">
        <title>Edaphobacter sp.</title>
        <authorList>
            <person name="Huber K.J."/>
            <person name="Papendorf J."/>
            <person name="Pilke C."/>
            <person name="Bunk B."/>
            <person name="Sproeer C."/>
            <person name="Pester M."/>
        </authorList>
    </citation>
    <scope>NUCLEOTIDE SEQUENCE</scope>
    <source>
        <strain evidence="5">DSM 110680</strain>
    </source>
</reference>
<keyword evidence="3" id="KW-0233">DNA recombination</keyword>
<dbReference type="InterPro" id="IPR011010">
    <property type="entry name" value="DNA_brk_join_enz"/>
</dbReference>
<evidence type="ECO:0000259" key="4">
    <source>
        <dbReference type="PROSITE" id="PS51898"/>
    </source>
</evidence>
<organism evidence="5">
    <name type="scientific">Telmatobacter sp. DSM 110680</name>
    <dbReference type="NCBI Taxonomy" id="3036704"/>
    <lineage>
        <taxon>Bacteria</taxon>
        <taxon>Pseudomonadati</taxon>
        <taxon>Acidobacteriota</taxon>
        <taxon>Terriglobia</taxon>
        <taxon>Terriglobales</taxon>
        <taxon>Acidobacteriaceae</taxon>
        <taxon>Telmatobacter</taxon>
    </lineage>
</organism>
<evidence type="ECO:0000256" key="3">
    <source>
        <dbReference type="ARBA" id="ARBA00023172"/>
    </source>
</evidence>
<gene>
    <name evidence="5" type="ORF">P8935_14405</name>
</gene>
<sequence length="342" mass="39241">MGTQPRKTRGLFERPPGSGIWWINYYVKGKQHREKVGRRSDAIALYQKRKADARLGVKLPELQPRKTTTFGELALAAVDYAKAHLRTWADYDWKERALREEFGSRSAAEITPQEIDRFLTGRCKTPATANRFRAFFSLCYRLGMENGRVSANPARLVRMRRENNARLRFLSRDEYKELSNIILRHFPEQHSAFVVSVYTGMRWGEQFSLTWTQVDMRRKIIRLTQTKNGSARNVPLNSTALDALRAQQAIVPHKLTDQVFPEAGDYCRFWFEPSIKDAGITGYTWHCNRHTFCSWLAMAGVSLKEIQTLAGHKTITMAARYAHLSPDAAASASERMVMHPSV</sequence>
<protein>
    <submittedName>
        <fullName evidence="5">Site-specific integrase</fullName>
    </submittedName>
</protein>
<feature type="domain" description="Tyr recombinase" evidence="4">
    <location>
        <begin position="165"/>
        <end position="334"/>
    </location>
</feature>
<dbReference type="AlphaFoldDB" id="A0AAU7DF36"/>
<evidence type="ECO:0000313" key="5">
    <source>
        <dbReference type="EMBL" id="XBH15763.1"/>
    </source>
</evidence>
<proteinExistence type="inferred from homology"/>
<dbReference type="RefSeq" id="WP_348260994.1">
    <property type="nucleotide sequence ID" value="NZ_CP121196.1"/>
</dbReference>
<name>A0AAU7DF36_9BACT</name>
<evidence type="ECO:0000256" key="1">
    <source>
        <dbReference type="ARBA" id="ARBA00008857"/>
    </source>
</evidence>
<keyword evidence="2" id="KW-0238">DNA-binding</keyword>
<evidence type="ECO:0000256" key="2">
    <source>
        <dbReference type="ARBA" id="ARBA00023125"/>
    </source>
</evidence>
<dbReference type="GO" id="GO:0003677">
    <property type="term" value="F:DNA binding"/>
    <property type="evidence" value="ECO:0007669"/>
    <property type="project" value="UniProtKB-KW"/>
</dbReference>
<dbReference type="Gene3D" id="1.10.443.10">
    <property type="entry name" value="Intergrase catalytic core"/>
    <property type="match status" value="1"/>
</dbReference>
<dbReference type="PROSITE" id="PS51898">
    <property type="entry name" value="TYR_RECOMBINASE"/>
    <property type="match status" value="1"/>
</dbReference>
<accession>A0AAU7DF36</accession>
<dbReference type="InterPro" id="IPR002104">
    <property type="entry name" value="Integrase_catalytic"/>
</dbReference>